<dbReference type="EMBL" id="JABELV010000108">
    <property type="protein sequence ID" value="KAG7530821.1"/>
    <property type="molecule type" value="Genomic_DNA"/>
</dbReference>
<dbReference type="Proteomes" id="UP000812966">
    <property type="component" value="Unassembled WGS sequence"/>
</dbReference>
<evidence type="ECO:0000256" key="10">
    <source>
        <dbReference type="SAM" id="MobiDB-lite"/>
    </source>
</evidence>
<evidence type="ECO:0000256" key="5">
    <source>
        <dbReference type="ARBA" id="ARBA00023015"/>
    </source>
</evidence>
<evidence type="ECO:0000256" key="6">
    <source>
        <dbReference type="ARBA" id="ARBA00023054"/>
    </source>
</evidence>
<evidence type="ECO:0000256" key="8">
    <source>
        <dbReference type="ARBA" id="ARBA00023242"/>
    </source>
</evidence>
<dbReference type="InterPro" id="IPR015418">
    <property type="entry name" value="Eaf6"/>
</dbReference>
<comment type="caution">
    <text evidence="11">The sequence shown here is derived from an EMBL/GenBank/DDBJ whole genome shotgun (WGS) entry which is preliminary data.</text>
</comment>
<evidence type="ECO:0000256" key="9">
    <source>
        <dbReference type="RuleBase" id="RU368022"/>
    </source>
</evidence>
<evidence type="ECO:0000256" key="4">
    <source>
        <dbReference type="ARBA" id="ARBA00022853"/>
    </source>
</evidence>
<comment type="subcellular location">
    <subcellularLocation>
        <location evidence="1 9">Nucleus</location>
    </subcellularLocation>
</comment>
<dbReference type="GO" id="GO:0006281">
    <property type="term" value="P:DNA repair"/>
    <property type="evidence" value="ECO:0007669"/>
    <property type="project" value="UniProtKB-UniRule"/>
</dbReference>
<comment type="subunit">
    <text evidence="9">Component of the NuA4 histone acetyltransferase complex.</text>
</comment>
<keyword evidence="9" id="KW-0227">DNA damage</keyword>
<feature type="compositionally biased region" description="Basic and acidic residues" evidence="10">
    <location>
        <begin position="100"/>
        <end position="110"/>
    </location>
</feature>
<feature type="region of interest" description="Disordered" evidence="10">
    <location>
        <begin position="99"/>
        <end position="168"/>
    </location>
</feature>
<evidence type="ECO:0000256" key="7">
    <source>
        <dbReference type="ARBA" id="ARBA00023163"/>
    </source>
</evidence>
<evidence type="ECO:0000256" key="1">
    <source>
        <dbReference type="ARBA" id="ARBA00004123"/>
    </source>
</evidence>
<dbReference type="Pfam" id="PF09340">
    <property type="entry name" value="NuA4"/>
    <property type="match status" value="1"/>
</dbReference>
<keyword evidence="9" id="KW-0234">DNA repair</keyword>
<dbReference type="PANTHER" id="PTHR13476">
    <property type="entry name" value="CHROMATIN MODIFICATION-RELATED PROTEIN MEAF6"/>
    <property type="match status" value="1"/>
</dbReference>
<keyword evidence="8 9" id="KW-0539">Nucleus</keyword>
<protein>
    <recommendedName>
        <fullName evidence="3 9">Chromatin modification-related protein EAF6</fullName>
    </recommendedName>
</protein>
<keyword evidence="6" id="KW-0175">Coiled coil</keyword>
<sequence length="168" mass="18469">MSNPAEANRTALDRLKSAIKAKRLADESLAQMELSIANLESNYLRETSGTGNIIKGFENYLKPTAAQLQRRNHPVVNDDDRLFSGSSTTYELSMQLLQNKADEEARRAEQKQAALEAREAALAASGHEPVTGGQKKRKREREESVATGDGESVRPSGNRKKNRGGDDD</sequence>
<accession>A0A8K0JIT3</accession>
<dbReference type="OrthoDB" id="440324at2759"/>
<gene>
    <name evidence="11" type="ORF">FFLO_04800</name>
</gene>
<evidence type="ECO:0000256" key="2">
    <source>
        <dbReference type="ARBA" id="ARBA00010916"/>
    </source>
</evidence>
<comment type="similarity">
    <text evidence="2 9">Belongs to the EAF6 family.</text>
</comment>
<organism evidence="11 12">
    <name type="scientific">Filobasidium floriforme</name>
    <dbReference type="NCBI Taxonomy" id="5210"/>
    <lineage>
        <taxon>Eukaryota</taxon>
        <taxon>Fungi</taxon>
        <taxon>Dikarya</taxon>
        <taxon>Basidiomycota</taxon>
        <taxon>Agaricomycotina</taxon>
        <taxon>Tremellomycetes</taxon>
        <taxon>Filobasidiales</taxon>
        <taxon>Filobasidiaceae</taxon>
        <taxon>Filobasidium</taxon>
    </lineage>
</organism>
<evidence type="ECO:0000256" key="3">
    <source>
        <dbReference type="ARBA" id="ARBA00018504"/>
    </source>
</evidence>
<dbReference type="GO" id="GO:0035267">
    <property type="term" value="C:NuA4 histone acetyltransferase complex"/>
    <property type="evidence" value="ECO:0007669"/>
    <property type="project" value="UniProtKB-UniRule"/>
</dbReference>
<feature type="compositionally biased region" description="Low complexity" evidence="10">
    <location>
        <begin position="111"/>
        <end position="124"/>
    </location>
</feature>
<comment type="function">
    <text evidence="9">Component of the NuA4 histone acetyltransferase complex which is involved in transcriptional activation of selected genes principally by acetylation of nucleosomal histone H4 and H2A. The NuA4 complex is also involved in DNA repair.</text>
</comment>
<keyword evidence="5 9" id="KW-0805">Transcription regulation</keyword>
<dbReference type="GO" id="GO:0006325">
    <property type="term" value="P:chromatin organization"/>
    <property type="evidence" value="ECO:0007669"/>
    <property type="project" value="UniProtKB-KW"/>
</dbReference>
<keyword evidence="4 9" id="KW-0156">Chromatin regulator</keyword>
<proteinExistence type="inferred from homology"/>
<name>A0A8K0JIT3_9TREE</name>
<evidence type="ECO:0000313" key="11">
    <source>
        <dbReference type="EMBL" id="KAG7530821.1"/>
    </source>
</evidence>
<evidence type="ECO:0000313" key="12">
    <source>
        <dbReference type="Proteomes" id="UP000812966"/>
    </source>
</evidence>
<dbReference type="GO" id="GO:0005634">
    <property type="term" value="C:nucleus"/>
    <property type="evidence" value="ECO:0007669"/>
    <property type="project" value="UniProtKB-SubCell"/>
</dbReference>
<keyword evidence="7 9" id="KW-0804">Transcription</keyword>
<reference evidence="11" key="1">
    <citation type="submission" date="2020-04" db="EMBL/GenBank/DDBJ databases">
        <title>Analysis of mating type loci in Filobasidium floriforme.</title>
        <authorList>
            <person name="Nowrousian M."/>
        </authorList>
    </citation>
    <scope>NUCLEOTIDE SEQUENCE</scope>
    <source>
        <strain evidence="11">CBS 6242</strain>
    </source>
</reference>
<dbReference type="AlphaFoldDB" id="A0A8K0JIT3"/>
<keyword evidence="12" id="KW-1185">Reference proteome</keyword>